<comment type="similarity">
    <text evidence="1">Belongs to the LysR transcriptional regulatory family.</text>
</comment>
<dbReference type="SUPFAM" id="SSF46785">
    <property type="entry name" value="Winged helix' DNA-binding domain"/>
    <property type="match status" value="1"/>
</dbReference>
<dbReference type="PROSITE" id="PS50931">
    <property type="entry name" value="HTH_LYSR"/>
    <property type="match status" value="1"/>
</dbReference>
<evidence type="ECO:0000313" key="6">
    <source>
        <dbReference type="EMBL" id="KGM31476.1"/>
    </source>
</evidence>
<feature type="domain" description="HTH lysR-type" evidence="5">
    <location>
        <begin position="1"/>
        <end position="59"/>
    </location>
</feature>
<dbReference type="PANTHER" id="PTHR30537">
    <property type="entry name" value="HTH-TYPE TRANSCRIPTIONAL REGULATOR"/>
    <property type="match status" value="1"/>
</dbReference>
<dbReference type="AlphaFoldDB" id="A0A0A0CYC1"/>
<sequence length="301" mass="32085">MDRFATMATFLRVAELGSLSAAARALGLTQPAVSQQVAALERRLGVRLLNRSTRRLALTEAGERYRAQARRILEAVAEAEDGLAEVSDALTGSLRVHAPAGLGQAHLAPILIGFQQRHPELSVELIADDRYADLIGEGVDVAIRLGALASPGLVARRLATLRRILVASPGYVAAHGSPETPEDLARHPHVRFSWAAAGDAVPLAGPDGPLEVRVQSRFLANNAFVLIEAIRAGIGIGGAQLPLVQPLLDSGALVRVMHGYAYAPLEVHAVYPSARFVPRRVRAFVDHLAAELPRIPGLDRG</sequence>
<dbReference type="Proteomes" id="UP000029995">
    <property type="component" value="Unassembled WGS sequence"/>
</dbReference>
<evidence type="ECO:0000256" key="3">
    <source>
        <dbReference type="ARBA" id="ARBA00023125"/>
    </source>
</evidence>
<dbReference type="GO" id="GO:0003700">
    <property type="term" value="F:DNA-binding transcription factor activity"/>
    <property type="evidence" value="ECO:0007669"/>
    <property type="project" value="InterPro"/>
</dbReference>
<dbReference type="EMBL" id="JANX01000501">
    <property type="protein sequence ID" value="KGM31476.1"/>
    <property type="molecule type" value="Genomic_DNA"/>
</dbReference>
<dbReference type="FunFam" id="1.10.10.10:FF:000001">
    <property type="entry name" value="LysR family transcriptional regulator"/>
    <property type="match status" value="1"/>
</dbReference>
<dbReference type="PRINTS" id="PR00039">
    <property type="entry name" value="HTHLYSR"/>
</dbReference>
<keyword evidence="2" id="KW-0805">Transcription regulation</keyword>
<evidence type="ECO:0000313" key="7">
    <source>
        <dbReference type="Proteomes" id="UP000029995"/>
    </source>
</evidence>
<dbReference type="OrthoDB" id="9812435at2"/>
<dbReference type="InterPro" id="IPR036388">
    <property type="entry name" value="WH-like_DNA-bd_sf"/>
</dbReference>
<dbReference type="Pfam" id="PF03466">
    <property type="entry name" value="LysR_substrate"/>
    <property type="match status" value="1"/>
</dbReference>
<dbReference type="InterPro" id="IPR058163">
    <property type="entry name" value="LysR-type_TF_proteobact-type"/>
</dbReference>
<dbReference type="Gene3D" id="1.10.10.10">
    <property type="entry name" value="Winged helix-like DNA-binding domain superfamily/Winged helix DNA-binding domain"/>
    <property type="match status" value="1"/>
</dbReference>
<comment type="caution">
    <text evidence="6">The sequence shown here is derived from an EMBL/GenBank/DDBJ whole genome shotgun (WGS) entry which is preliminary data.</text>
</comment>
<dbReference type="InterPro" id="IPR000847">
    <property type="entry name" value="LysR_HTH_N"/>
</dbReference>
<evidence type="ECO:0000256" key="2">
    <source>
        <dbReference type="ARBA" id="ARBA00023015"/>
    </source>
</evidence>
<gene>
    <name evidence="6" type="ORF">P409_26960</name>
</gene>
<reference evidence="6 7" key="1">
    <citation type="submission" date="2014-01" db="EMBL/GenBank/DDBJ databases">
        <title>Genome sequence determination for a cystic fibrosis isolate, Inquilinus limosus.</title>
        <authorList>
            <person name="Pino M."/>
            <person name="Di Conza J."/>
            <person name="Gutkind G."/>
        </authorList>
    </citation>
    <scope>NUCLEOTIDE SEQUENCE [LARGE SCALE GENOMIC DNA]</scope>
    <source>
        <strain evidence="6 7">MP06</strain>
    </source>
</reference>
<dbReference type="PANTHER" id="PTHR30537:SF5">
    <property type="entry name" value="HTH-TYPE TRANSCRIPTIONAL ACTIVATOR TTDR-RELATED"/>
    <property type="match status" value="1"/>
</dbReference>
<proteinExistence type="inferred from homology"/>
<dbReference type="RefSeq" id="WP_034845684.1">
    <property type="nucleotide sequence ID" value="NZ_JANX01000501.1"/>
</dbReference>
<evidence type="ECO:0000256" key="4">
    <source>
        <dbReference type="ARBA" id="ARBA00023163"/>
    </source>
</evidence>
<accession>A0A0A0CYC1</accession>
<evidence type="ECO:0000256" key="1">
    <source>
        <dbReference type="ARBA" id="ARBA00009437"/>
    </source>
</evidence>
<dbReference type="Pfam" id="PF00126">
    <property type="entry name" value="HTH_1"/>
    <property type="match status" value="1"/>
</dbReference>
<dbReference type="InterPro" id="IPR036390">
    <property type="entry name" value="WH_DNA-bd_sf"/>
</dbReference>
<dbReference type="Gene3D" id="3.40.190.290">
    <property type="match status" value="1"/>
</dbReference>
<dbReference type="InterPro" id="IPR005119">
    <property type="entry name" value="LysR_subst-bd"/>
</dbReference>
<dbReference type="SUPFAM" id="SSF53850">
    <property type="entry name" value="Periplasmic binding protein-like II"/>
    <property type="match status" value="1"/>
</dbReference>
<keyword evidence="3" id="KW-0238">DNA-binding</keyword>
<organism evidence="6 7">
    <name type="scientific">Inquilinus limosus MP06</name>
    <dbReference type="NCBI Taxonomy" id="1398085"/>
    <lineage>
        <taxon>Bacteria</taxon>
        <taxon>Pseudomonadati</taxon>
        <taxon>Pseudomonadota</taxon>
        <taxon>Alphaproteobacteria</taxon>
        <taxon>Rhodospirillales</taxon>
        <taxon>Rhodospirillaceae</taxon>
        <taxon>Inquilinus</taxon>
    </lineage>
</organism>
<keyword evidence="4" id="KW-0804">Transcription</keyword>
<dbReference type="CDD" id="cd08422">
    <property type="entry name" value="PBP2_CrgA_like"/>
    <property type="match status" value="1"/>
</dbReference>
<dbReference type="GO" id="GO:0003677">
    <property type="term" value="F:DNA binding"/>
    <property type="evidence" value="ECO:0007669"/>
    <property type="project" value="UniProtKB-KW"/>
</dbReference>
<protein>
    <submittedName>
        <fullName evidence="6">LysR family transcriptional regulator</fullName>
    </submittedName>
</protein>
<name>A0A0A0CYC1_9PROT</name>
<evidence type="ECO:0000259" key="5">
    <source>
        <dbReference type="PROSITE" id="PS50931"/>
    </source>
</evidence>